<keyword evidence="1" id="KW-0732">Signal</keyword>
<feature type="chain" id="PRO_5032620445" evidence="1">
    <location>
        <begin position="23"/>
        <end position="140"/>
    </location>
</feature>
<comment type="caution">
    <text evidence="2">The sequence shown here is derived from an EMBL/GenBank/DDBJ whole genome shotgun (WGS) entry which is preliminary data.</text>
</comment>
<dbReference type="Proteomes" id="UP000539642">
    <property type="component" value="Unassembled WGS sequence"/>
</dbReference>
<proteinExistence type="predicted"/>
<evidence type="ECO:0000313" key="2">
    <source>
        <dbReference type="EMBL" id="MBB5349122.1"/>
    </source>
</evidence>
<dbReference type="Gene3D" id="1.20.120.1490">
    <property type="match status" value="1"/>
</dbReference>
<organism evidence="2 3">
    <name type="scientific">Desulfoprunum benzoelyticum</name>
    <dbReference type="NCBI Taxonomy" id="1506996"/>
    <lineage>
        <taxon>Bacteria</taxon>
        <taxon>Pseudomonadati</taxon>
        <taxon>Thermodesulfobacteriota</taxon>
        <taxon>Desulfobulbia</taxon>
        <taxon>Desulfobulbales</taxon>
        <taxon>Desulfobulbaceae</taxon>
        <taxon>Desulfoprunum</taxon>
    </lineage>
</organism>
<name>A0A840UTJ9_9BACT</name>
<accession>A0A840UTJ9</accession>
<reference evidence="2 3" key="1">
    <citation type="submission" date="2020-08" db="EMBL/GenBank/DDBJ databases">
        <title>Genomic Encyclopedia of Type Strains, Phase IV (KMG-IV): sequencing the most valuable type-strain genomes for metagenomic binning, comparative biology and taxonomic classification.</title>
        <authorList>
            <person name="Goeker M."/>
        </authorList>
    </citation>
    <scope>NUCLEOTIDE SEQUENCE [LARGE SCALE GENOMIC DNA]</scope>
    <source>
        <strain evidence="2 3">DSM 28570</strain>
    </source>
</reference>
<dbReference type="AlphaFoldDB" id="A0A840UTJ9"/>
<protein>
    <submittedName>
        <fullName evidence="2">Spy/CpxP family protein refolding chaperone</fullName>
    </submittedName>
</protein>
<dbReference type="RefSeq" id="WP_183351932.1">
    <property type="nucleotide sequence ID" value="NZ_JACHEO010000019.1"/>
</dbReference>
<dbReference type="Pfam" id="PF13801">
    <property type="entry name" value="Metal_resist"/>
    <property type="match status" value="1"/>
</dbReference>
<evidence type="ECO:0000313" key="3">
    <source>
        <dbReference type="Proteomes" id="UP000539642"/>
    </source>
</evidence>
<dbReference type="EMBL" id="JACHEO010000019">
    <property type="protein sequence ID" value="MBB5349122.1"/>
    <property type="molecule type" value="Genomic_DNA"/>
</dbReference>
<dbReference type="InterPro" id="IPR025961">
    <property type="entry name" value="Metal_resist"/>
</dbReference>
<evidence type="ECO:0000256" key="1">
    <source>
        <dbReference type="SAM" id="SignalP"/>
    </source>
</evidence>
<keyword evidence="3" id="KW-1185">Reference proteome</keyword>
<sequence length="140" mass="14400">MKKKIAAVVLVLGLATSGVALARGGMGMGPGAGMGCPQGIAQYQQLDEATRTKIDAFQRDNQDLRKQIVMKHAAMRALMTSQNADPAAASKLSGELFDLQATMQEKAKAAGISQYVGGCGMGGAMGIGPRGGRGMKGGRM</sequence>
<feature type="signal peptide" evidence="1">
    <location>
        <begin position="1"/>
        <end position="22"/>
    </location>
</feature>
<gene>
    <name evidence="2" type="ORF">HNQ81_002873</name>
</gene>